<dbReference type="Pfam" id="PF11277">
    <property type="entry name" value="Med24_N"/>
    <property type="match status" value="2"/>
</dbReference>
<comment type="caution">
    <text evidence="9">The sequence shown here is derived from an EMBL/GenBank/DDBJ whole genome shotgun (WGS) entry which is preliminary data.</text>
</comment>
<sequence length="352" mass="40025">MIVGVFFSVWQDGMRFVAIFHTHYKKSCLLGNMEPSHKDNVMMVLEGTKNKMCCIPIILSCWLCSYMNTVGVESRDKPLLILQHLQGKAVNPEQDTFYQGRALLMGTVIQKIVNDILPHQMRNTSQQYIPPESLPLEVMQKTLKTVFKKGLLQLQNLHTLEQLLTLCGSDWFCDKTVHVNCTPLLRRGRKRSRKEVELEDLEEPECRPIKRSKSMEPQLTLDSEGFNFDFLNSKDDGEASPMFDIKDPLNKALANLFRLMNAIVHDCDVSPRTSFIVAFIEEAVKCGSQYSRYIFQFMPPNMLPQLMKSVPGVFTNQQILHICDLSSQTGRKVASKAICQSSKFKPLGAGVN</sequence>
<proteinExistence type="inferred from homology"/>
<evidence type="ECO:0000256" key="8">
    <source>
        <dbReference type="ARBA" id="ARBA00031960"/>
    </source>
</evidence>
<name>A0ABQ9FCL6_TEGGR</name>
<dbReference type="InterPro" id="IPR021429">
    <property type="entry name" value="Mediator_Med24"/>
</dbReference>
<evidence type="ECO:0000256" key="2">
    <source>
        <dbReference type="ARBA" id="ARBA00007864"/>
    </source>
</evidence>
<keyword evidence="6" id="KW-0804">Transcription</keyword>
<dbReference type="PANTHER" id="PTHR12898:SF1">
    <property type="entry name" value="MEDIATOR OF RNA POLYMERASE II TRANSCRIPTION SUBUNIT 24"/>
    <property type="match status" value="1"/>
</dbReference>
<keyword evidence="7" id="KW-0539">Nucleus</keyword>
<keyword evidence="4" id="KW-0805">Transcription regulation</keyword>
<evidence type="ECO:0000256" key="3">
    <source>
        <dbReference type="ARBA" id="ARBA00019693"/>
    </source>
</evidence>
<evidence type="ECO:0000256" key="7">
    <source>
        <dbReference type="ARBA" id="ARBA00023242"/>
    </source>
</evidence>
<comment type="similarity">
    <text evidence="2">Belongs to the Mediator complex subunit 24 family.</text>
</comment>
<evidence type="ECO:0000313" key="10">
    <source>
        <dbReference type="Proteomes" id="UP001217089"/>
    </source>
</evidence>
<reference evidence="9 10" key="1">
    <citation type="submission" date="2022-12" db="EMBL/GenBank/DDBJ databases">
        <title>Chromosome-level genome of Tegillarca granosa.</title>
        <authorList>
            <person name="Kim J."/>
        </authorList>
    </citation>
    <scope>NUCLEOTIDE SEQUENCE [LARGE SCALE GENOMIC DNA]</scope>
    <source>
        <strain evidence="9">Teg-2019</strain>
        <tissue evidence="9">Adductor muscle</tissue>
    </source>
</reference>
<gene>
    <name evidence="9" type="ORF">KUTeg_008522</name>
</gene>
<accession>A0ABQ9FCL6</accession>
<dbReference type="PANTHER" id="PTHR12898">
    <property type="entry name" value="MEDIATOR OF RNA POLYMERASE II TRANSCRIPTION SUBUNIT 24"/>
    <property type="match status" value="1"/>
</dbReference>
<protein>
    <recommendedName>
        <fullName evidence="3">Mediator of RNA polymerase II transcription subunit 24</fullName>
    </recommendedName>
    <alternativeName>
        <fullName evidence="8">Mediator complex subunit 24</fullName>
    </alternativeName>
</protein>
<dbReference type="EMBL" id="JARBDR010000342">
    <property type="protein sequence ID" value="KAJ8313961.1"/>
    <property type="molecule type" value="Genomic_DNA"/>
</dbReference>
<evidence type="ECO:0000256" key="5">
    <source>
        <dbReference type="ARBA" id="ARBA00023159"/>
    </source>
</evidence>
<evidence type="ECO:0000256" key="6">
    <source>
        <dbReference type="ARBA" id="ARBA00023163"/>
    </source>
</evidence>
<keyword evidence="5" id="KW-0010">Activator</keyword>
<keyword evidence="10" id="KW-1185">Reference proteome</keyword>
<organism evidence="9 10">
    <name type="scientific">Tegillarca granosa</name>
    <name type="common">Malaysian cockle</name>
    <name type="synonym">Anadara granosa</name>
    <dbReference type="NCBI Taxonomy" id="220873"/>
    <lineage>
        <taxon>Eukaryota</taxon>
        <taxon>Metazoa</taxon>
        <taxon>Spiralia</taxon>
        <taxon>Lophotrochozoa</taxon>
        <taxon>Mollusca</taxon>
        <taxon>Bivalvia</taxon>
        <taxon>Autobranchia</taxon>
        <taxon>Pteriomorphia</taxon>
        <taxon>Arcoida</taxon>
        <taxon>Arcoidea</taxon>
        <taxon>Arcidae</taxon>
        <taxon>Tegillarca</taxon>
    </lineage>
</organism>
<dbReference type="Proteomes" id="UP001217089">
    <property type="component" value="Unassembled WGS sequence"/>
</dbReference>
<evidence type="ECO:0000256" key="4">
    <source>
        <dbReference type="ARBA" id="ARBA00023015"/>
    </source>
</evidence>
<evidence type="ECO:0000313" key="9">
    <source>
        <dbReference type="EMBL" id="KAJ8313961.1"/>
    </source>
</evidence>
<comment type="subcellular location">
    <subcellularLocation>
        <location evidence="1">Nucleus</location>
    </subcellularLocation>
</comment>
<evidence type="ECO:0000256" key="1">
    <source>
        <dbReference type="ARBA" id="ARBA00004123"/>
    </source>
</evidence>